<dbReference type="AlphaFoldDB" id="A0A2T9Z2I6"/>
<feature type="region of interest" description="Disordered" evidence="2">
    <location>
        <begin position="78"/>
        <end position="148"/>
    </location>
</feature>
<dbReference type="Proteomes" id="UP000245699">
    <property type="component" value="Unassembled WGS sequence"/>
</dbReference>
<evidence type="ECO:0000313" key="3">
    <source>
        <dbReference type="EMBL" id="PVU95670.1"/>
    </source>
</evidence>
<protein>
    <recommendedName>
        <fullName evidence="1">Vacuolar ATPase assembly protein VMA22</fullName>
    </recommendedName>
</protein>
<dbReference type="GO" id="GO:1990871">
    <property type="term" value="C:Vma12-Vma22 assembly complex"/>
    <property type="evidence" value="ECO:0007669"/>
    <property type="project" value="TreeGrafter"/>
</dbReference>
<dbReference type="STRING" id="61424.A0A2T9Z2I6"/>
<sequence length="204" mass="23807">MDNKLDQIDKSYLECFELTSQYLQLRDQLQQKLTSAFLDLSLAQTIKGHHSISKNQYDQRTKASITIFIDESKTFSINSKTTDQNKPNTITEIEQPNTTTETEQPKLRRRKQKVAENLKSDFKDETITEKLDENDAKPKQDNNNIAKKQPNPLFWFGMLPCQPLRNSQENFSKSLKDILELTRIQIELEKKIIESENLIKNTKN</sequence>
<accession>A0A2T9Z2I6</accession>
<reference evidence="4 5" key="1">
    <citation type="journal article" date="2018" name="MBio">
        <title>Comparative Genomics Reveals the Core Gene Toolbox for the Fungus-Insect Symbiosis.</title>
        <authorList>
            <person name="Wang Y."/>
            <person name="Stata M."/>
            <person name="Wang W."/>
            <person name="Stajich J.E."/>
            <person name="White M.M."/>
            <person name="Moncalvo J.M."/>
        </authorList>
    </citation>
    <scope>NUCLEOTIDE SEQUENCE [LARGE SCALE GENOMIC DNA]</scope>
    <source>
        <strain evidence="4 5">AUS-77-4</strain>
    </source>
</reference>
<gene>
    <name evidence="4" type="ORF">BB559_001244</name>
    <name evidence="3" type="ORF">BB559_002643</name>
</gene>
<organism evidence="4 5">
    <name type="scientific">Furculomyces boomerangus</name>
    <dbReference type="NCBI Taxonomy" id="61424"/>
    <lineage>
        <taxon>Eukaryota</taxon>
        <taxon>Fungi</taxon>
        <taxon>Fungi incertae sedis</taxon>
        <taxon>Zoopagomycota</taxon>
        <taxon>Kickxellomycotina</taxon>
        <taxon>Harpellomycetes</taxon>
        <taxon>Harpellales</taxon>
        <taxon>Harpellaceae</taxon>
        <taxon>Furculomyces</taxon>
    </lineage>
</organism>
<evidence type="ECO:0000256" key="1">
    <source>
        <dbReference type="ARBA" id="ARBA00093634"/>
    </source>
</evidence>
<feature type="compositionally biased region" description="Low complexity" evidence="2">
    <location>
        <begin position="88"/>
        <end position="102"/>
    </location>
</feature>
<name>A0A2T9Z2I6_9FUNG</name>
<comment type="caution">
    <text evidence="4">The sequence shown here is derived from an EMBL/GenBank/DDBJ whole genome shotgun (WGS) entry which is preliminary data.</text>
</comment>
<dbReference type="PANTHER" id="PTHR31996:SF2">
    <property type="entry name" value="COILED-COIL DOMAIN-CONTAINING PROTEIN 115"/>
    <property type="match status" value="1"/>
</dbReference>
<evidence type="ECO:0000256" key="2">
    <source>
        <dbReference type="SAM" id="MobiDB-lite"/>
    </source>
</evidence>
<dbReference type="OrthoDB" id="408631at2759"/>
<dbReference type="GO" id="GO:0051082">
    <property type="term" value="F:unfolded protein binding"/>
    <property type="evidence" value="ECO:0007669"/>
    <property type="project" value="TreeGrafter"/>
</dbReference>
<dbReference type="PANTHER" id="PTHR31996">
    <property type="entry name" value="COILED-COIL DOMAIN-CONTAINING PROTEIN 115"/>
    <property type="match status" value="1"/>
</dbReference>
<proteinExistence type="predicted"/>
<dbReference type="GO" id="GO:0070072">
    <property type="term" value="P:vacuolar proton-transporting V-type ATPase complex assembly"/>
    <property type="evidence" value="ECO:0007669"/>
    <property type="project" value="InterPro"/>
</dbReference>
<dbReference type="EMBL" id="MBFT01000067">
    <property type="protein sequence ID" value="PVU98792.1"/>
    <property type="molecule type" value="Genomic_DNA"/>
</dbReference>
<feature type="compositionally biased region" description="Basic and acidic residues" evidence="2">
    <location>
        <begin position="113"/>
        <end position="140"/>
    </location>
</feature>
<dbReference type="EMBL" id="MBFT01000175">
    <property type="protein sequence ID" value="PVU95670.1"/>
    <property type="molecule type" value="Genomic_DNA"/>
</dbReference>
<feature type="compositionally biased region" description="Polar residues" evidence="2">
    <location>
        <begin position="78"/>
        <end position="87"/>
    </location>
</feature>
<evidence type="ECO:0000313" key="4">
    <source>
        <dbReference type="EMBL" id="PVU98792.1"/>
    </source>
</evidence>
<evidence type="ECO:0000313" key="5">
    <source>
        <dbReference type="Proteomes" id="UP000245699"/>
    </source>
</evidence>
<dbReference type="Pfam" id="PF21730">
    <property type="entry name" value="Vma22_CCDC115"/>
    <property type="match status" value="1"/>
</dbReference>
<dbReference type="InterPro" id="IPR040357">
    <property type="entry name" value="Vma22/CCDC115"/>
</dbReference>
<keyword evidence="5" id="KW-1185">Reference proteome</keyword>